<organism evidence="9 10">
    <name type="scientific">Aurantimonas marianensis</name>
    <dbReference type="NCBI Taxonomy" id="2920428"/>
    <lineage>
        <taxon>Bacteria</taxon>
        <taxon>Pseudomonadati</taxon>
        <taxon>Pseudomonadota</taxon>
        <taxon>Alphaproteobacteria</taxon>
        <taxon>Hyphomicrobiales</taxon>
        <taxon>Aurantimonadaceae</taxon>
        <taxon>Aurantimonas</taxon>
    </lineage>
</organism>
<keyword evidence="6" id="KW-0175">Coiled coil</keyword>
<dbReference type="EMBL" id="JALHBS010000098">
    <property type="protein sequence ID" value="MCP3056528.1"/>
    <property type="molecule type" value="Genomic_DNA"/>
</dbReference>
<feature type="transmembrane region" description="Helical" evidence="7">
    <location>
        <begin position="107"/>
        <end position="125"/>
    </location>
</feature>
<evidence type="ECO:0000313" key="9">
    <source>
        <dbReference type="EMBL" id="MCP3056528.1"/>
    </source>
</evidence>
<evidence type="ECO:0000256" key="6">
    <source>
        <dbReference type="SAM" id="Coils"/>
    </source>
</evidence>
<gene>
    <name evidence="9" type="ORF">MJ956_15440</name>
</gene>
<sequence>MLYDGLTPTTLTYALAALCCGGLLLSLVYPGGAKRRAYESRFTMIATSGPALAAPNRDAENARRKRSVEETLREIEEKQKSQAKRNRSKPHLIVRLRQAELGWSKRTYYLVCVAAAVLTFLGVVAAGGEPLAASGFAIAGGLFLPHLFVGFRRNRRFKRFTAEFTSAVDVIVRGIKSGLPLSDCMKIIATEAQEPVRSEFKTVVEDQTLGIPMDEAVQRLAERVPLSEANFFAIVIGIQARSGGSLAEALGNLSKVLRERKKMRAKIKAMSSEAKASGGIIGSLPVIVAGLVYVTTPDYISLLFTETIGNIVLAGSAVWMAFGIMVMRKMINFDF</sequence>
<dbReference type="GO" id="GO:0005886">
    <property type="term" value="C:plasma membrane"/>
    <property type="evidence" value="ECO:0007669"/>
    <property type="project" value="UniProtKB-SubCell"/>
</dbReference>
<evidence type="ECO:0000313" key="10">
    <source>
        <dbReference type="Proteomes" id="UP001155220"/>
    </source>
</evidence>
<dbReference type="PANTHER" id="PTHR35007">
    <property type="entry name" value="INTEGRAL MEMBRANE PROTEIN-RELATED"/>
    <property type="match status" value="1"/>
</dbReference>
<dbReference type="RefSeq" id="WP_253965335.1">
    <property type="nucleotide sequence ID" value="NZ_JALHBS010000098.1"/>
</dbReference>
<reference evidence="9" key="1">
    <citation type="submission" date="2022-03" db="EMBL/GenBank/DDBJ databases">
        <title>Aurantimonas Liuensis sp. Nov., isolated from the hadal seawater of the Mariana Trench.</title>
        <authorList>
            <person name="Liu R."/>
        </authorList>
    </citation>
    <scope>NUCLEOTIDE SEQUENCE</scope>
    <source>
        <strain evidence="9">LRZ36</strain>
    </source>
</reference>
<feature type="transmembrane region" description="Helical" evidence="7">
    <location>
        <begin position="12"/>
        <end position="32"/>
    </location>
</feature>
<feature type="coiled-coil region" evidence="6">
    <location>
        <begin position="246"/>
        <end position="273"/>
    </location>
</feature>
<evidence type="ECO:0000256" key="3">
    <source>
        <dbReference type="ARBA" id="ARBA00022692"/>
    </source>
</evidence>
<dbReference type="InterPro" id="IPR018076">
    <property type="entry name" value="T2SS_GspF_dom"/>
</dbReference>
<feature type="transmembrane region" description="Helical" evidence="7">
    <location>
        <begin position="276"/>
        <end position="296"/>
    </location>
</feature>
<feature type="transmembrane region" description="Helical" evidence="7">
    <location>
        <begin position="131"/>
        <end position="151"/>
    </location>
</feature>
<evidence type="ECO:0000259" key="8">
    <source>
        <dbReference type="Pfam" id="PF00482"/>
    </source>
</evidence>
<evidence type="ECO:0000256" key="1">
    <source>
        <dbReference type="ARBA" id="ARBA00004651"/>
    </source>
</evidence>
<keyword evidence="10" id="KW-1185">Reference proteome</keyword>
<dbReference type="PANTHER" id="PTHR35007:SF1">
    <property type="entry name" value="PILUS ASSEMBLY PROTEIN"/>
    <property type="match status" value="1"/>
</dbReference>
<keyword evidence="4 7" id="KW-1133">Transmembrane helix</keyword>
<dbReference type="Proteomes" id="UP001155220">
    <property type="component" value="Unassembled WGS sequence"/>
</dbReference>
<evidence type="ECO:0000256" key="5">
    <source>
        <dbReference type="ARBA" id="ARBA00023136"/>
    </source>
</evidence>
<keyword evidence="3 7" id="KW-0812">Transmembrane</keyword>
<comment type="caution">
    <text evidence="9">The sequence shown here is derived from an EMBL/GenBank/DDBJ whole genome shotgun (WGS) entry which is preliminary data.</text>
</comment>
<feature type="domain" description="Type II secretion system protein GspF" evidence="8">
    <location>
        <begin position="169"/>
        <end position="292"/>
    </location>
</feature>
<keyword evidence="5 7" id="KW-0472">Membrane</keyword>
<accession>A0A9X2KFJ2</accession>
<dbReference type="Gene3D" id="1.20.81.30">
    <property type="entry name" value="Type II secretion system (T2SS), domain F"/>
    <property type="match status" value="1"/>
</dbReference>
<comment type="subcellular location">
    <subcellularLocation>
        <location evidence="1">Cell membrane</location>
        <topology evidence="1">Multi-pass membrane protein</topology>
    </subcellularLocation>
</comment>
<protein>
    <submittedName>
        <fullName evidence="9">Type II secretion system F family protein</fullName>
    </submittedName>
</protein>
<proteinExistence type="predicted"/>
<dbReference type="AlphaFoldDB" id="A0A9X2KFJ2"/>
<feature type="transmembrane region" description="Helical" evidence="7">
    <location>
        <begin position="308"/>
        <end position="327"/>
    </location>
</feature>
<name>A0A9X2KFJ2_9HYPH</name>
<dbReference type="InterPro" id="IPR042094">
    <property type="entry name" value="T2SS_GspF_sf"/>
</dbReference>
<evidence type="ECO:0000256" key="4">
    <source>
        <dbReference type="ARBA" id="ARBA00022989"/>
    </source>
</evidence>
<evidence type="ECO:0000256" key="2">
    <source>
        <dbReference type="ARBA" id="ARBA00022475"/>
    </source>
</evidence>
<keyword evidence="2" id="KW-1003">Cell membrane</keyword>
<evidence type="ECO:0000256" key="7">
    <source>
        <dbReference type="SAM" id="Phobius"/>
    </source>
</evidence>
<dbReference type="Pfam" id="PF00482">
    <property type="entry name" value="T2SSF"/>
    <property type="match status" value="1"/>
</dbReference>